<keyword evidence="2" id="KW-0808">Transferase</keyword>
<sequence>MEESELNIAKNIVIRQEQPKDYQQVELLTRQAFWNLYEPGCSEHYLVHVMRSHPDFIAALDLVMTIDDQIMGNIMYTKARLVAASGDIKPILTFGPVSIAPEYQRQGFGKQLLNQSFKIAKQLGYDTIVIFGMPSNYVARGFVSAKRHQIATADGRFPAAMLVKELVPGCLKGQSWTYHDSPVMAIDAAEVEVYDQQFEPWAKRWQPSQETFNIISHATL</sequence>
<organism evidence="2 3">
    <name type="scientific">Lactiplantibacillus pentosus DSM 20314</name>
    <dbReference type="NCBI Taxonomy" id="1423791"/>
    <lineage>
        <taxon>Bacteria</taxon>
        <taxon>Bacillati</taxon>
        <taxon>Bacillota</taxon>
        <taxon>Bacilli</taxon>
        <taxon>Lactobacillales</taxon>
        <taxon>Lactobacillaceae</taxon>
        <taxon>Lactiplantibacillus</taxon>
    </lineage>
</organism>
<dbReference type="CDD" id="cd04301">
    <property type="entry name" value="NAT_SF"/>
    <property type="match status" value="1"/>
</dbReference>
<dbReference type="AlphaFoldDB" id="A0A837RC66"/>
<dbReference type="PROSITE" id="PS51186">
    <property type="entry name" value="GNAT"/>
    <property type="match status" value="1"/>
</dbReference>
<evidence type="ECO:0000259" key="1">
    <source>
        <dbReference type="PROSITE" id="PS51186"/>
    </source>
</evidence>
<dbReference type="GO" id="GO:0016747">
    <property type="term" value="F:acyltransferase activity, transferring groups other than amino-acyl groups"/>
    <property type="evidence" value="ECO:0007669"/>
    <property type="project" value="InterPro"/>
</dbReference>
<proteinExistence type="predicted"/>
<dbReference type="EMBL" id="AZCU01000008">
    <property type="protein sequence ID" value="KRK25422.1"/>
    <property type="molecule type" value="Genomic_DNA"/>
</dbReference>
<dbReference type="PANTHER" id="PTHR43617:SF38">
    <property type="entry name" value="N-ACETYLTRANSFERASE DOMAIN-CONTAINING PROTEIN"/>
    <property type="match status" value="1"/>
</dbReference>
<dbReference type="InterPro" id="IPR000182">
    <property type="entry name" value="GNAT_dom"/>
</dbReference>
<evidence type="ECO:0000313" key="2">
    <source>
        <dbReference type="EMBL" id="KRK25422.1"/>
    </source>
</evidence>
<dbReference type="InterPro" id="IPR016181">
    <property type="entry name" value="Acyl_CoA_acyltransferase"/>
</dbReference>
<dbReference type="PANTHER" id="PTHR43617">
    <property type="entry name" value="L-AMINO ACID N-ACETYLTRANSFERASE"/>
    <property type="match status" value="1"/>
</dbReference>
<dbReference type="SUPFAM" id="SSF55729">
    <property type="entry name" value="Acyl-CoA N-acyltransferases (Nat)"/>
    <property type="match status" value="1"/>
</dbReference>
<dbReference type="Proteomes" id="UP000051020">
    <property type="component" value="Unassembled WGS sequence"/>
</dbReference>
<feature type="domain" description="N-acetyltransferase" evidence="1">
    <location>
        <begin position="12"/>
        <end position="164"/>
    </location>
</feature>
<accession>A0A837RC66</accession>
<dbReference type="Pfam" id="PF00583">
    <property type="entry name" value="Acetyltransf_1"/>
    <property type="match status" value="1"/>
</dbReference>
<protein>
    <submittedName>
        <fullName evidence="2">Acetyltransferase</fullName>
    </submittedName>
</protein>
<name>A0A837RC66_LACPE</name>
<dbReference type="InterPro" id="IPR050276">
    <property type="entry name" value="MshD_Acetyltransferase"/>
</dbReference>
<dbReference type="Gene3D" id="3.40.630.30">
    <property type="match status" value="1"/>
</dbReference>
<reference evidence="2 3" key="1">
    <citation type="journal article" date="2015" name="Genome Announc.">
        <title>Expanding the biotechnology potential of lactobacilli through comparative genomics of 213 strains and associated genera.</title>
        <authorList>
            <person name="Sun Z."/>
            <person name="Harris H.M."/>
            <person name="McCann A."/>
            <person name="Guo C."/>
            <person name="Argimon S."/>
            <person name="Zhang W."/>
            <person name="Yang X."/>
            <person name="Jeffery I.B."/>
            <person name="Cooney J.C."/>
            <person name="Kagawa T.F."/>
            <person name="Liu W."/>
            <person name="Song Y."/>
            <person name="Salvetti E."/>
            <person name="Wrobel A."/>
            <person name="Rasinkangas P."/>
            <person name="Parkhill J."/>
            <person name="Rea M.C."/>
            <person name="O'Sullivan O."/>
            <person name="Ritari J."/>
            <person name="Douillard F.P."/>
            <person name="Paul Ross R."/>
            <person name="Yang R."/>
            <person name="Briner A.E."/>
            <person name="Felis G.E."/>
            <person name="de Vos W.M."/>
            <person name="Barrangou R."/>
            <person name="Klaenhammer T.R."/>
            <person name="Caufield P.W."/>
            <person name="Cui Y."/>
            <person name="Zhang H."/>
            <person name="O'Toole P.W."/>
        </authorList>
    </citation>
    <scope>NUCLEOTIDE SEQUENCE [LARGE SCALE GENOMIC DNA]</scope>
    <source>
        <strain evidence="2 3">DSM 20314</strain>
    </source>
</reference>
<evidence type="ECO:0000313" key="3">
    <source>
        <dbReference type="Proteomes" id="UP000051020"/>
    </source>
</evidence>
<comment type="caution">
    <text evidence="2">The sequence shown here is derived from an EMBL/GenBank/DDBJ whole genome shotgun (WGS) entry which is preliminary data.</text>
</comment>
<gene>
    <name evidence="2" type="ORF">FD24_GL003278</name>
</gene>